<evidence type="ECO:0000256" key="1">
    <source>
        <dbReference type="SAM" id="MobiDB-lite"/>
    </source>
</evidence>
<gene>
    <name evidence="2" type="ORF">O181_116953</name>
</gene>
<proteinExistence type="predicted"/>
<accession>A0A9Q3K9D7</accession>
<sequence>QEPAITPQAAPRKVLEVIMAESNQVQKEKERAATAPRSLSGHIQSQPQSLQPFPAVQQVPDPGRLVKNFTNSYLTVRKFWSG</sequence>
<feature type="non-terminal residue" evidence="2">
    <location>
        <position position="1"/>
    </location>
</feature>
<dbReference type="Proteomes" id="UP000765509">
    <property type="component" value="Unassembled WGS sequence"/>
</dbReference>
<organism evidence="2 3">
    <name type="scientific">Austropuccinia psidii MF-1</name>
    <dbReference type="NCBI Taxonomy" id="1389203"/>
    <lineage>
        <taxon>Eukaryota</taxon>
        <taxon>Fungi</taxon>
        <taxon>Dikarya</taxon>
        <taxon>Basidiomycota</taxon>
        <taxon>Pucciniomycotina</taxon>
        <taxon>Pucciniomycetes</taxon>
        <taxon>Pucciniales</taxon>
        <taxon>Sphaerophragmiaceae</taxon>
        <taxon>Austropuccinia</taxon>
    </lineage>
</organism>
<comment type="caution">
    <text evidence="2">The sequence shown here is derived from an EMBL/GenBank/DDBJ whole genome shotgun (WGS) entry which is preliminary data.</text>
</comment>
<evidence type="ECO:0000313" key="2">
    <source>
        <dbReference type="EMBL" id="MBW0577238.1"/>
    </source>
</evidence>
<evidence type="ECO:0000313" key="3">
    <source>
        <dbReference type="Proteomes" id="UP000765509"/>
    </source>
</evidence>
<feature type="region of interest" description="Disordered" evidence="1">
    <location>
        <begin position="25"/>
        <end position="54"/>
    </location>
</feature>
<dbReference type="AlphaFoldDB" id="A0A9Q3K9D7"/>
<protein>
    <submittedName>
        <fullName evidence="2">Uncharacterized protein</fullName>
    </submittedName>
</protein>
<reference evidence="2" key="1">
    <citation type="submission" date="2021-03" db="EMBL/GenBank/DDBJ databases">
        <title>Draft genome sequence of rust myrtle Austropuccinia psidii MF-1, a brazilian biotype.</title>
        <authorList>
            <person name="Quecine M.C."/>
            <person name="Pachon D.M.R."/>
            <person name="Bonatelli M.L."/>
            <person name="Correr F.H."/>
            <person name="Franceschini L.M."/>
            <person name="Leite T.F."/>
            <person name="Margarido G.R.A."/>
            <person name="Almeida C.A."/>
            <person name="Ferrarezi J.A."/>
            <person name="Labate C.A."/>
        </authorList>
    </citation>
    <scope>NUCLEOTIDE SEQUENCE</scope>
    <source>
        <strain evidence="2">MF-1</strain>
    </source>
</reference>
<dbReference type="EMBL" id="AVOT02100189">
    <property type="protein sequence ID" value="MBW0577238.1"/>
    <property type="molecule type" value="Genomic_DNA"/>
</dbReference>
<name>A0A9Q3K9D7_9BASI</name>
<feature type="compositionally biased region" description="Polar residues" evidence="1">
    <location>
        <begin position="41"/>
        <end position="51"/>
    </location>
</feature>
<keyword evidence="3" id="KW-1185">Reference proteome</keyword>